<evidence type="ECO:0000313" key="2">
    <source>
        <dbReference type="EMBL" id="QEY25812.1"/>
    </source>
</evidence>
<protein>
    <submittedName>
        <fullName evidence="2">Uncharacterized protein</fullName>
    </submittedName>
</protein>
<dbReference type="RefSeq" id="WP_151050494.1">
    <property type="nucleotide sequence ID" value="NZ_CP031700.1"/>
</dbReference>
<evidence type="ECO:0000313" key="3">
    <source>
        <dbReference type="Proteomes" id="UP000325713"/>
    </source>
</evidence>
<organism evidence="2 3">
    <name type="scientific">Neisseria zalophi</name>
    <dbReference type="NCBI Taxonomy" id="640030"/>
    <lineage>
        <taxon>Bacteria</taxon>
        <taxon>Pseudomonadati</taxon>
        <taxon>Pseudomonadota</taxon>
        <taxon>Betaproteobacteria</taxon>
        <taxon>Neisseriales</taxon>
        <taxon>Neisseriaceae</taxon>
        <taxon>Neisseria</taxon>
    </lineage>
</organism>
<feature type="compositionally biased region" description="Basic and acidic residues" evidence="1">
    <location>
        <begin position="206"/>
        <end position="244"/>
    </location>
</feature>
<evidence type="ECO:0000256" key="1">
    <source>
        <dbReference type="SAM" id="MobiDB-lite"/>
    </source>
</evidence>
<reference evidence="2 3" key="1">
    <citation type="submission" date="2018-08" db="EMBL/GenBank/DDBJ databases">
        <title>Neisseria zalophi ATCC BAA-2455 complete genome.</title>
        <authorList>
            <person name="Veseli I.A."/>
            <person name="Buttler R."/>
            <person name="Mascarenhas dos Santos A.C."/>
            <person name="Pombert J.-F."/>
        </authorList>
    </citation>
    <scope>NUCLEOTIDE SEQUENCE [LARGE SCALE GENOMIC DNA]</scope>
    <source>
        <strain evidence="2 3">ATCC BAA-2455</strain>
    </source>
</reference>
<name>A0A5J6PY29_9NEIS</name>
<gene>
    <name evidence="2" type="ORF">D0T92_04170</name>
</gene>
<sequence length="269" mass="31189">MLISDLRPHLTNKFVQVYDEFMAVCAHDFQAASFLSNLFWWSDIVDKEPARCGWLYKTAAELKKELGLTRRGYEKVRRTLLKLGLVQYRRGGVHGKMHWLLNRDVLLAKIYELKGIPIPKIDSRYHYDRDNYRLPKFIPLDLWHNYLDMRLDAGKKVGSSAKKTLVRQLAAFHNQNLDLRPIMERSIVKGWFAFFNNDNNGTSRPPEAEKQALEERTRRELEAAAKERGQYSEPPDKPPPKKPDISGNNGYKAIQKYLKKGGIKSDDNG</sequence>
<dbReference type="EMBL" id="CP031700">
    <property type="protein sequence ID" value="QEY25812.1"/>
    <property type="molecule type" value="Genomic_DNA"/>
</dbReference>
<dbReference type="Proteomes" id="UP000325713">
    <property type="component" value="Chromosome"/>
</dbReference>
<accession>A0A5J6PY29</accession>
<proteinExistence type="predicted"/>
<dbReference type="KEGG" id="nzl:D0T92_04170"/>
<dbReference type="AlphaFoldDB" id="A0A5J6PY29"/>
<keyword evidence="3" id="KW-1185">Reference proteome</keyword>
<feature type="region of interest" description="Disordered" evidence="1">
    <location>
        <begin position="199"/>
        <end position="252"/>
    </location>
</feature>
<dbReference type="OrthoDB" id="8605437at2"/>